<feature type="compositionally biased region" description="Low complexity" evidence="2">
    <location>
        <begin position="291"/>
        <end position="300"/>
    </location>
</feature>
<organism evidence="4 5">
    <name type="scientific">Parageobacillus thermoglucosidasius</name>
    <name type="common">Geobacillus thermoglucosidasius</name>
    <dbReference type="NCBI Taxonomy" id="1426"/>
    <lineage>
        <taxon>Bacteria</taxon>
        <taxon>Bacillati</taxon>
        <taxon>Bacillota</taxon>
        <taxon>Bacilli</taxon>
        <taxon>Bacillales</taxon>
        <taxon>Anoxybacillaceae</taxon>
        <taxon>Parageobacillus</taxon>
    </lineage>
</organism>
<dbReference type="RefSeq" id="WP_256832584.1">
    <property type="nucleotide sequence ID" value="NZ_CP063414.1"/>
</dbReference>
<reference evidence="4" key="1">
    <citation type="submission" date="2020-10" db="EMBL/GenBank/DDBJ databases">
        <authorList>
            <person name="Delgado J.A."/>
            <person name="Gonzalez J.M."/>
        </authorList>
    </citation>
    <scope>NUCLEOTIDE SEQUENCE</scope>
    <source>
        <strain evidence="4">23.6</strain>
    </source>
</reference>
<feature type="region of interest" description="Disordered" evidence="2">
    <location>
        <begin position="230"/>
        <end position="250"/>
    </location>
</feature>
<evidence type="ECO:0000256" key="1">
    <source>
        <dbReference type="ARBA" id="ARBA00023125"/>
    </source>
</evidence>
<dbReference type="PANTHER" id="PTHR46558:SF11">
    <property type="entry name" value="HTH-TYPE TRANSCRIPTIONAL REGULATOR XRE"/>
    <property type="match status" value="1"/>
</dbReference>
<evidence type="ECO:0000259" key="3">
    <source>
        <dbReference type="PROSITE" id="PS50943"/>
    </source>
</evidence>
<dbReference type="Pfam" id="PF12844">
    <property type="entry name" value="HTH_19"/>
    <property type="match status" value="1"/>
</dbReference>
<sequence length="311" mass="35315">MTFGQRLKQLRDSKGISMDKLAKAIGTSSSRISDWENEKTHPSSVFVVRIARFFGVSTDWLLTGEDYIHEHQKSGEERANHNELLEMINFSKRLKKLRELKELSVDALSEKVGIASSRISDWENGKSFPSLPELVALSRFFAVSIDYLITGQDHMTEREFAANAIAADALTHDIFHHINEGNKIEKSALFKNFIDATIKWLKTEQGEVNWDPHAIVNLFKSAATLFGGPPVHVTEKDNTNPQHDKDELSPEERELVKILRQLDKSDQIEIMTIARMKKDIIEQYGKRKGGRSSISISEEAAASEKRYDKFA</sequence>
<dbReference type="Gene3D" id="1.10.260.40">
    <property type="entry name" value="lambda repressor-like DNA-binding domains"/>
    <property type="match status" value="2"/>
</dbReference>
<gene>
    <name evidence="4" type="ORF">IMI45_10245</name>
</gene>
<feature type="region of interest" description="Disordered" evidence="2">
    <location>
        <begin position="285"/>
        <end position="311"/>
    </location>
</feature>
<evidence type="ECO:0000313" key="5">
    <source>
        <dbReference type="Proteomes" id="UP001058458"/>
    </source>
</evidence>
<dbReference type="SUPFAM" id="SSF47413">
    <property type="entry name" value="lambda repressor-like DNA-binding domains"/>
    <property type="match status" value="2"/>
</dbReference>
<dbReference type="InterPro" id="IPR001387">
    <property type="entry name" value="Cro/C1-type_HTH"/>
</dbReference>
<name>A0AB38QWB9_PARTM</name>
<feature type="compositionally biased region" description="Basic and acidic residues" evidence="2">
    <location>
        <begin position="233"/>
        <end position="250"/>
    </location>
</feature>
<evidence type="ECO:0000313" key="4">
    <source>
        <dbReference type="EMBL" id="UOE74762.1"/>
    </source>
</evidence>
<dbReference type="CDD" id="cd00093">
    <property type="entry name" value="HTH_XRE"/>
    <property type="match status" value="2"/>
</dbReference>
<feature type="compositionally biased region" description="Basic and acidic residues" evidence="2">
    <location>
        <begin position="302"/>
        <end position="311"/>
    </location>
</feature>
<accession>A0AB38QWB9</accession>
<dbReference type="GO" id="GO:0003677">
    <property type="term" value="F:DNA binding"/>
    <property type="evidence" value="ECO:0007669"/>
    <property type="project" value="UniProtKB-KW"/>
</dbReference>
<dbReference type="PROSITE" id="PS50943">
    <property type="entry name" value="HTH_CROC1"/>
    <property type="match status" value="2"/>
</dbReference>
<keyword evidence="1" id="KW-0238">DNA-binding</keyword>
<feature type="domain" description="HTH cro/C1-type" evidence="3">
    <location>
        <begin position="7"/>
        <end position="61"/>
    </location>
</feature>
<dbReference type="Pfam" id="PF01381">
    <property type="entry name" value="HTH_3"/>
    <property type="match status" value="1"/>
</dbReference>
<dbReference type="SMART" id="SM00530">
    <property type="entry name" value="HTH_XRE"/>
    <property type="match status" value="2"/>
</dbReference>
<evidence type="ECO:0000256" key="2">
    <source>
        <dbReference type="SAM" id="MobiDB-lite"/>
    </source>
</evidence>
<dbReference type="Proteomes" id="UP001058458">
    <property type="component" value="Chromosome"/>
</dbReference>
<dbReference type="EMBL" id="CP063414">
    <property type="protein sequence ID" value="UOE74762.1"/>
    <property type="molecule type" value="Genomic_DNA"/>
</dbReference>
<feature type="domain" description="HTH cro/C1-type" evidence="3">
    <location>
        <begin position="94"/>
        <end position="148"/>
    </location>
</feature>
<dbReference type="PANTHER" id="PTHR46558">
    <property type="entry name" value="TRACRIPTIONAL REGULATORY PROTEIN-RELATED-RELATED"/>
    <property type="match status" value="1"/>
</dbReference>
<dbReference type="InterPro" id="IPR010982">
    <property type="entry name" value="Lambda_DNA-bd_dom_sf"/>
</dbReference>
<dbReference type="AlphaFoldDB" id="A0AB38QWB9"/>
<protein>
    <submittedName>
        <fullName evidence="4">Helix-turn-helix domain-containing protein</fullName>
    </submittedName>
</protein>
<proteinExistence type="predicted"/>